<proteinExistence type="predicted"/>
<protein>
    <recommendedName>
        <fullName evidence="2">N-acetyltransferase domain-containing protein</fullName>
    </recommendedName>
</protein>
<gene>
    <name evidence="3" type="ORF">LTR84_011833</name>
</gene>
<keyword evidence="4" id="KW-1185">Reference proteome</keyword>
<feature type="region of interest" description="Disordered" evidence="1">
    <location>
        <begin position="1"/>
        <end position="22"/>
    </location>
</feature>
<dbReference type="AlphaFoldDB" id="A0AAV9NH44"/>
<evidence type="ECO:0000256" key="1">
    <source>
        <dbReference type="SAM" id="MobiDB-lite"/>
    </source>
</evidence>
<evidence type="ECO:0000313" key="4">
    <source>
        <dbReference type="Proteomes" id="UP001358417"/>
    </source>
</evidence>
<dbReference type="Gene3D" id="3.40.630.30">
    <property type="match status" value="1"/>
</dbReference>
<dbReference type="GO" id="GO:0016747">
    <property type="term" value="F:acyltransferase activity, transferring groups other than amino-acyl groups"/>
    <property type="evidence" value="ECO:0007669"/>
    <property type="project" value="InterPro"/>
</dbReference>
<dbReference type="EMBL" id="JAVRRD010000006">
    <property type="protein sequence ID" value="KAK5057832.1"/>
    <property type="molecule type" value="Genomic_DNA"/>
</dbReference>
<dbReference type="InterPro" id="IPR016181">
    <property type="entry name" value="Acyl_CoA_acyltransferase"/>
</dbReference>
<dbReference type="InterPro" id="IPR000182">
    <property type="entry name" value="GNAT_dom"/>
</dbReference>
<dbReference type="GeneID" id="89979983"/>
<dbReference type="Pfam" id="PF00583">
    <property type="entry name" value="Acetyltransf_1"/>
    <property type="match status" value="1"/>
</dbReference>
<name>A0AAV9NH44_9EURO</name>
<accession>A0AAV9NH44</accession>
<evidence type="ECO:0000313" key="3">
    <source>
        <dbReference type="EMBL" id="KAK5057832.1"/>
    </source>
</evidence>
<evidence type="ECO:0000259" key="2">
    <source>
        <dbReference type="PROSITE" id="PS51186"/>
    </source>
</evidence>
<dbReference type="RefSeq" id="XP_064708950.1">
    <property type="nucleotide sequence ID" value="XM_064855361.1"/>
</dbReference>
<sequence length="195" mass="21374">MTIGTEARRPPPPFTLHTLDASSPRTSLEPVLRLSNRIFNTTASEPTHHSSLDEWCARLRQKDSILVYGSTAPDESIDPASADGMPKRGGQVQVQTQAREVVGFVFAVVKTEPALPFPTLHVWLAGVSERARGSGVFAALMSRVQHHARSKGVNGLSVATFPATFGKMYAILLKQGWEAREWKEEGKKVLMIKAI</sequence>
<organism evidence="3 4">
    <name type="scientific">Exophiala bonariae</name>
    <dbReference type="NCBI Taxonomy" id="1690606"/>
    <lineage>
        <taxon>Eukaryota</taxon>
        <taxon>Fungi</taxon>
        <taxon>Dikarya</taxon>
        <taxon>Ascomycota</taxon>
        <taxon>Pezizomycotina</taxon>
        <taxon>Eurotiomycetes</taxon>
        <taxon>Chaetothyriomycetidae</taxon>
        <taxon>Chaetothyriales</taxon>
        <taxon>Herpotrichiellaceae</taxon>
        <taxon>Exophiala</taxon>
    </lineage>
</organism>
<dbReference type="SUPFAM" id="SSF55729">
    <property type="entry name" value="Acyl-CoA N-acyltransferases (Nat)"/>
    <property type="match status" value="1"/>
</dbReference>
<reference evidence="3 4" key="1">
    <citation type="submission" date="2023-08" db="EMBL/GenBank/DDBJ databases">
        <title>Black Yeasts Isolated from many extreme environments.</title>
        <authorList>
            <person name="Coleine C."/>
            <person name="Stajich J.E."/>
            <person name="Selbmann L."/>
        </authorList>
    </citation>
    <scope>NUCLEOTIDE SEQUENCE [LARGE SCALE GENOMIC DNA]</scope>
    <source>
        <strain evidence="3 4">CCFEE 5792</strain>
    </source>
</reference>
<dbReference type="PROSITE" id="PS51186">
    <property type="entry name" value="GNAT"/>
    <property type="match status" value="1"/>
</dbReference>
<dbReference type="Proteomes" id="UP001358417">
    <property type="component" value="Unassembled WGS sequence"/>
</dbReference>
<comment type="caution">
    <text evidence="3">The sequence shown here is derived from an EMBL/GenBank/DDBJ whole genome shotgun (WGS) entry which is preliminary data.</text>
</comment>
<feature type="domain" description="N-acetyltransferase" evidence="2">
    <location>
        <begin position="14"/>
        <end position="195"/>
    </location>
</feature>
<dbReference type="CDD" id="cd04301">
    <property type="entry name" value="NAT_SF"/>
    <property type="match status" value="1"/>
</dbReference>